<reference evidence="2" key="1">
    <citation type="journal article" date="2020" name="bioRxiv">
        <title>Whole genome comparisons of ergot fungi reveals the divergence and evolution of species within the genus Claviceps are the result of varying mechanisms driving genome evolution and host range expansion.</title>
        <authorList>
            <person name="Wyka S.A."/>
            <person name="Mondo S.J."/>
            <person name="Liu M."/>
            <person name="Dettman J."/>
            <person name="Nalam V."/>
            <person name="Broders K.D."/>
        </authorList>
    </citation>
    <scope>NUCLEOTIDE SEQUENCE</scope>
    <source>
        <strain evidence="2">CCC 602</strain>
    </source>
</reference>
<dbReference type="AlphaFoldDB" id="A0A9P7N1Q6"/>
<accession>A0A9P7N1Q6</accession>
<keyword evidence="3" id="KW-1185">Reference proteome</keyword>
<protein>
    <submittedName>
        <fullName evidence="2">Uncharacterized protein</fullName>
    </submittedName>
</protein>
<organism evidence="2 3">
    <name type="scientific">Claviceps pusilla</name>
    <dbReference type="NCBI Taxonomy" id="123648"/>
    <lineage>
        <taxon>Eukaryota</taxon>
        <taxon>Fungi</taxon>
        <taxon>Dikarya</taxon>
        <taxon>Ascomycota</taxon>
        <taxon>Pezizomycotina</taxon>
        <taxon>Sordariomycetes</taxon>
        <taxon>Hypocreomycetidae</taxon>
        <taxon>Hypocreales</taxon>
        <taxon>Clavicipitaceae</taxon>
        <taxon>Claviceps</taxon>
    </lineage>
</organism>
<dbReference type="EMBL" id="SRPW01004575">
    <property type="protein sequence ID" value="KAG5981585.1"/>
    <property type="molecule type" value="Genomic_DNA"/>
</dbReference>
<feature type="region of interest" description="Disordered" evidence="1">
    <location>
        <begin position="1"/>
        <end position="35"/>
    </location>
</feature>
<evidence type="ECO:0000313" key="2">
    <source>
        <dbReference type="EMBL" id="KAG5981585.1"/>
    </source>
</evidence>
<gene>
    <name evidence="2" type="ORF">E4U43_006582</name>
</gene>
<evidence type="ECO:0000256" key="1">
    <source>
        <dbReference type="SAM" id="MobiDB-lite"/>
    </source>
</evidence>
<name>A0A9P7N1Q6_9HYPO</name>
<comment type="caution">
    <text evidence="2">The sequence shown here is derived from an EMBL/GenBank/DDBJ whole genome shotgun (WGS) entry which is preliminary data.</text>
</comment>
<feature type="non-terminal residue" evidence="2">
    <location>
        <position position="52"/>
    </location>
</feature>
<feature type="non-terminal residue" evidence="2">
    <location>
        <position position="1"/>
    </location>
</feature>
<sequence>GSRRRAAAAKEREAVGGGHWWEGDEPEAGYGMTSGSESEWYCGIAAIAARDQ</sequence>
<dbReference type="Proteomes" id="UP000748025">
    <property type="component" value="Unassembled WGS sequence"/>
</dbReference>
<proteinExistence type="predicted"/>
<evidence type="ECO:0000313" key="3">
    <source>
        <dbReference type="Proteomes" id="UP000748025"/>
    </source>
</evidence>